<keyword evidence="4 7" id="KW-1133">Transmembrane helix</keyword>
<feature type="region of interest" description="Disordered" evidence="6">
    <location>
        <begin position="544"/>
        <end position="576"/>
    </location>
</feature>
<dbReference type="InterPro" id="IPR051572">
    <property type="entry name" value="VTC_Complex_Subunit"/>
</dbReference>
<dbReference type="GO" id="GO:0005774">
    <property type="term" value="C:vacuolar membrane"/>
    <property type="evidence" value="ECO:0007669"/>
    <property type="project" value="UniProtKB-SubCell"/>
</dbReference>
<feature type="compositionally biased region" description="Acidic residues" evidence="6">
    <location>
        <begin position="523"/>
        <end position="532"/>
    </location>
</feature>
<dbReference type="EMBL" id="SIDB01000007">
    <property type="protein sequence ID" value="KAI3430839.1"/>
    <property type="molecule type" value="Genomic_DNA"/>
</dbReference>
<dbReference type="CDD" id="cd14447">
    <property type="entry name" value="SPX"/>
    <property type="match status" value="1"/>
</dbReference>
<dbReference type="InterPro" id="IPR003807">
    <property type="entry name" value="DUF202"/>
</dbReference>
<feature type="compositionally biased region" description="Basic and acidic residues" evidence="6">
    <location>
        <begin position="503"/>
        <end position="513"/>
    </location>
</feature>
<dbReference type="PANTHER" id="PTHR46140:SF1">
    <property type="entry name" value="VACUOLAR TRANSPORTER CHAPERONE COMPLEX SUBUNIT 4-RELATED"/>
    <property type="match status" value="1"/>
</dbReference>
<evidence type="ECO:0000259" key="8">
    <source>
        <dbReference type="PROSITE" id="PS51382"/>
    </source>
</evidence>
<feature type="compositionally biased region" description="Low complexity" evidence="6">
    <location>
        <begin position="544"/>
        <end position="555"/>
    </location>
</feature>
<dbReference type="InterPro" id="IPR018966">
    <property type="entry name" value="VTC_domain"/>
</dbReference>
<dbReference type="InterPro" id="IPR004331">
    <property type="entry name" value="SPX_dom"/>
</dbReference>
<comment type="subcellular location">
    <subcellularLocation>
        <location evidence="1">Vacuole membrane</location>
        <topology evidence="1">Multi-pass membrane protein</topology>
    </subcellularLocation>
</comment>
<sequence length="776" mass="87422">MKFGKYLVEKQRAEWSDQYVDYKGLKDLIKESAAEEQMSGVQSFSPRTTSLTVQRATDRRDSAEERFFQKLEAEVDKCGKFTARLVAELRERLKQLQGSVRAVPRDDESQRAALLEEAKSIGDEFLQLEKYVNLNYMGFHKILKKHDKMLPHSPCRQFYISHLHNQPWVQGNYSDLLVILSSVYSELRGDSSAVQQDDSAQGMDRSTTKYWVRMSDVSTVKHHILQHLPVFQFNQGRDFTGDAQLINSVYLDNSSLELYHGRLDKRPNAIALRVRWYGPDDPEGVYVERKTHKETWKGDESLKERFTLKEDQVLMYLDGDLPEEAKQQEMRHSGSAEEEVERVSQLFTEVQRTVDAKQLKPMIRTQYMRTAFQIPFDPTVRISLDTNLCMIKESPEEGPTTASSGRWYRDPSLPIHRTEITRFPHAVLEIKLSLVEGEEAPDWVAELVDSGLLTEVHKFSKFIHGTATLFPDMVQAVPYWVDDESVRASMLMSAPEQPSELAPDARDQQDVLRNKPRKRLDDDRDDDDDEDEISDLRQPLLARQQSLHQQSLISSAREKTAARRSNSRKRSKQVEQAGWAERTLEWWFSKPPMAPTPVLATGMPRKIEPKTFFANERTFLSWLHMAVTIGSIATALLGFSGSSKKPGSEPDGSGLIEFIACVLLPVAIAMCGYALLVFVWRGSQIRDKSSNLYDDRRGPLGLAAVIVVALSLIFCVSLADTIYTIKHHSDPPAPPPGNAAAMQAPAAAAAAAGAIVRAGVDAARAAARTLLGASLS</sequence>
<keyword evidence="5 7" id="KW-0472">Membrane</keyword>
<keyword evidence="2" id="KW-0926">Vacuole</keyword>
<evidence type="ECO:0000313" key="10">
    <source>
        <dbReference type="Proteomes" id="UP001055712"/>
    </source>
</evidence>
<evidence type="ECO:0000256" key="3">
    <source>
        <dbReference type="ARBA" id="ARBA00022692"/>
    </source>
</evidence>
<protein>
    <recommendedName>
        <fullName evidence="8">SPX domain-containing protein</fullName>
    </recommendedName>
</protein>
<dbReference type="PROSITE" id="PS51382">
    <property type="entry name" value="SPX"/>
    <property type="match status" value="1"/>
</dbReference>
<dbReference type="Pfam" id="PF03105">
    <property type="entry name" value="SPX"/>
    <property type="match status" value="1"/>
</dbReference>
<dbReference type="Pfam" id="PF02656">
    <property type="entry name" value="DUF202"/>
    <property type="match status" value="1"/>
</dbReference>
<evidence type="ECO:0000256" key="6">
    <source>
        <dbReference type="SAM" id="MobiDB-lite"/>
    </source>
</evidence>
<evidence type="ECO:0000256" key="1">
    <source>
        <dbReference type="ARBA" id="ARBA00004128"/>
    </source>
</evidence>
<dbReference type="Proteomes" id="UP001055712">
    <property type="component" value="Unassembled WGS sequence"/>
</dbReference>
<dbReference type="OrthoDB" id="6493944at2759"/>
<dbReference type="CDD" id="cd07751">
    <property type="entry name" value="PolyPPase_VTC4_like"/>
    <property type="match status" value="1"/>
</dbReference>
<reference evidence="9" key="2">
    <citation type="submission" date="2020-11" db="EMBL/GenBank/DDBJ databases">
        <authorList>
            <person name="Cecchin M."/>
            <person name="Marcolungo L."/>
            <person name="Rossato M."/>
            <person name="Girolomoni L."/>
            <person name="Cosentino E."/>
            <person name="Cuine S."/>
            <person name="Li-Beisson Y."/>
            <person name="Delledonne M."/>
            <person name="Ballottari M."/>
        </authorList>
    </citation>
    <scope>NUCLEOTIDE SEQUENCE</scope>
    <source>
        <strain evidence="9">211/11P</strain>
        <tissue evidence="9">Whole cell</tissue>
    </source>
</reference>
<evidence type="ECO:0000313" key="9">
    <source>
        <dbReference type="EMBL" id="KAI3430839.1"/>
    </source>
</evidence>
<evidence type="ECO:0000256" key="5">
    <source>
        <dbReference type="ARBA" id="ARBA00023136"/>
    </source>
</evidence>
<dbReference type="Pfam" id="PF09359">
    <property type="entry name" value="VTC"/>
    <property type="match status" value="1"/>
</dbReference>
<feature type="domain" description="SPX" evidence="8">
    <location>
        <begin position="1"/>
        <end position="160"/>
    </location>
</feature>
<evidence type="ECO:0000256" key="2">
    <source>
        <dbReference type="ARBA" id="ARBA00022554"/>
    </source>
</evidence>
<comment type="caution">
    <text evidence="9">The sequence shown here is derived from an EMBL/GenBank/DDBJ whole genome shotgun (WGS) entry which is preliminary data.</text>
</comment>
<dbReference type="AlphaFoldDB" id="A0A9D4TPF6"/>
<feature type="transmembrane region" description="Helical" evidence="7">
    <location>
        <begin position="700"/>
        <end position="719"/>
    </location>
</feature>
<dbReference type="GO" id="GO:0006799">
    <property type="term" value="P:polyphosphate biosynthetic process"/>
    <property type="evidence" value="ECO:0007669"/>
    <property type="project" value="UniProtKB-ARBA"/>
</dbReference>
<organism evidence="9 10">
    <name type="scientific">Chlorella vulgaris</name>
    <name type="common">Green alga</name>
    <dbReference type="NCBI Taxonomy" id="3077"/>
    <lineage>
        <taxon>Eukaryota</taxon>
        <taxon>Viridiplantae</taxon>
        <taxon>Chlorophyta</taxon>
        <taxon>core chlorophytes</taxon>
        <taxon>Trebouxiophyceae</taxon>
        <taxon>Chlorellales</taxon>
        <taxon>Chlorellaceae</taxon>
        <taxon>Chlorella clade</taxon>
        <taxon>Chlorella</taxon>
    </lineage>
</organism>
<dbReference type="PANTHER" id="PTHR46140">
    <property type="entry name" value="VACUOLAR TRANSPORTER CHAPERONE 1-RELATED"/>
    <property type="match status" value="1"/>
</dbReference>
<evidence type="ECO:0000256" key="7">
    <source>
        <dbReference type="SAM" id="Phobius"/>
    </source>
</evidence>
<gene>
    <name evidence="9" type="ORF">D9Q98_009250</name>
</gene>
<proteinExistence type="predicted"/>
<name>A0A9D4TPF6_CHLVU</name>
<reference evidence="9" key="1">
    <citation type="journal article" date="2019" name="Plant J.">
        <title>Chlorella vulgaris genome assembly and annotation reveals the molecular basis for metabolic acclimation to high light conditions.</title>
        <authorList>
            <person name="Cecchin M."/>
            <person name="Marcolungo L."/>
            <person name="Rossato M."/>
            <person name="Girolomoni L."/>
            <person name="Cosentino E."/>
            <person name="Cuine S."/>
            <person name="Li-Beisson Y."/>
            <person name="Delledonne M."/>
            <person name="Ballottari M."/>
        </authorList>
    </citation>
    <scope>NUCLEOTIDE SEQUENCE</scope>
    <source>
        <strain evidence="9">211/11P</strain>
    </source>
</reference>
<keyword evidence="3 7" id="KW-0812">Transmembrane</keyword>
<evidence type="ECO:0000256" key="4">
    <source>
        <dbReference type="ARBA" id="ARBA00022989"/>
    </source>
</evidence>
<feature type="transmembrane region" description="Helical" evidence="7">
    <location>
        <begin position="654"/>
        <end position="680"/>
    </location>
</feature>
<feature type="region of interest" description="Disordered" evidence="6">
    <location>
        <begin position="491"/>
        <end position="532"/>
    </location>
</feature>
<accession>A0A9D4TPF6</accession>
<dbReference type="InterPro" id="IPR042267">
    <property type="entry name" value="VTC_sf"/>
</dbReference>
<keyword evidence="10" id="KW-1185">Reference proteome</keyword>
<dbReference type="Gene3D" id="3.20.100.30">
    <property type="entry name" value="VTC, catalytic tunnel domain"/>
    <property type="match status" value="1"/>
</dbReference>